<organism evidence="6 7">
    <name type="scientific">Hypnocyclicus thermotrophus</name>
    <dbReference type="NCBI Taxonomy" id="1627895"/>
    <lineage>
        <taxon>Bacteria</taxon>
        <taxon>Fusobacteriati</taxon>
        <taxon>Fusobacteriota</taxon>
        <taxon>Fusobacteriia</taxon>
        <taxon>Fusobacteriales</taxon>
        <taxon>Fusobacteriaceae</taxon>
        <taxon>Hypnocyclicus</taxon>
    </lineage>
</organism>
<reference evidence="6 7" key="1">
    <citation type="submission" date="2019-03" db="EMBL/GenBank/DDBJ databases">
        <title>Genomic Encyclopedia of Type Strains, Phase IV (KMG-IV): sequencing the most valuable type-strain genomes for metagenomic binning, comparative biology and taxonomic classification.</title>
        <authorList>
            <person name="Goeker M."/>
        </authorList>
    </citation>
    <scope>NUCLEOTIDE SEQUENCE [LARGE SCALE GENOMIC DNA]</scope>
    <source>
        <strain evidence="6 7">DSM 100055</strain>
    </source>
</reference>
<comment type="caution">
    <text evidence="6">The sequence shown here is derived from an EMBL/GenBank/DDBJ whole genome shotgun (WGS) entry which is preliminary data.</text>
</comment>
<keyword evidence="2" id="KW-0479">Metal-binding</keyword>
<feature type="domain" description="4Fe-4S ferredoxin-type" evidence="5">
    <location>
        <begin position="343"/>
        <end position="372"/>
    </location>
</feature>
<keyword evidence="4" id="KW-0411">Iron-sulfur</keyword>
<dbReference type="Proteomes" id="UP000294678">
    <property type="component" value="Unassembled WGS sequence"/>
</dbReference>
<dbReference type="InterPro" id="IPR011538">
    <property type="entry name" value="Nuo51_FMN-bd"/>
</dbReference>
<dbReference type="PROSITE" id="PS51379">
    <property type="entry name" value="4FE4S_FER_2"/>
    <property type="match status" value="2"/>
</dbReference>
<gene>
    <name evidence="6" type="ORF">EV215_1522</name>
</gene>
<proteinExistence type="predicted"/>
<sequence>MKNFLELHYWKKEKDEIEIEHFFDVEEVLIPLDFKEKYTIYKQKNDYIHMGEVVAKDINNFPIFSSVAGTFIEIIEKNYKKDKKIKYIKIKVDIKNKKNNFKKRKNYENLTKKEFLKILKDYGIIDFNKKNTPVYKKFMKLKDDKIKHFIINGLETEPYLNGNNIVIYEKIKELKIIINFIIKLFKLENIIIIIENNKELSNFFKIHFDKSVIIKRVPKLYPLHKENLLIKYLFKKKYSRDLTKHKILMLNILCVLDIYNAVVENKPVIEKIVSVNGKGIEKPSILLVPIGMKIKDILEYCFYYNNKCKQIVINSLMDGEAIYNIELPVLRETKAIIALDEKETEKIKSYKCINCGRCVEVCPMNLVPLKFLDLSVKDVESIKKYNFDKCISCGSCQYICPTNQPLRETIYYLKKKLEEIDE</sequence>
<dbReference type="SUPFAM" id="SSF46548">
    <property type="entry name" value="alpha-helical ferredoxin"/>
    <property type="match status" value="1"/>
</dbReference>
<name>A0AA46I5P9_9FUSO</name>
<evidence type="ECO:0000256" key="1">
    <source>
        <dbReference type="ARBA" id="ARBA00022485"/>
    </source>
</evidence>
<evidence type="ECO:0000313" key="7">
    <source>
        <dbReference type="Proteomes" id="UP000294678"/>
    </source>
</evidence>
<dbReference type="Gene3D" id="3.30.70.20">
    <property type="match status" value="1"/>
</dbReference>
<dbReference type="AlphaFoldDB" id="A0AA46I5P9"/>
<dbReference type="InterPro" id="IPR017900">
    <property type="entry name" value="4Fe4S_Fe_S_CS"/>
</dbReference>
<dbReference type="InterPro" id="IPR017896">
    <property type="entry name" value="4Fe4S_Fe-S-bd"/>
</dbReference>
<accession>A0AA46I5P9</accession>
<dbReference type="EMBL" id="SOBG01000006">
    <property type="protein sequence ID" value="TDT69180.1"/>
    <property type="molecule type" value="Genomic_DNA"/>
</dbReference>
<dbReference type="InterPro" id="IPR010208">
    <property type="entry name" value="Ion_transpt_RnfC/RsxC"/>
</dbReference>
<evidence type="ECO:0000256" key="3">
    <source>
        <dbReference type="ARBA" id="ARBA00023004"/>
    </source>
</evidence>
<keyword evidence="7" id="KW-1185">Reference proteome</keyword>
<dbReference type="PANTHER" id="PTHR43034">
    <property type="entry name" value="ION-TRANSLOCATING OXIDOREDUCTASE COMPLEX SUBUNIT C"/>
    <property type="match status" value="1"/>
</dbReference>
<dbReference type="GO" id="GO:0046872">
    <property type="term" value="F:metal ion binding"/>
    <property type="evidence" value="ECO:0007669"/>
    <property type="project" value="UniProtKB-KW"/>
</dbReference>
<dbReference type="RefSeq" id="WP_134113391.1">
    <property type="nucleotide sequence ID" value="NZ_SOBG01000006.1"/>
</dbReference>
<protein>
    <submittedName>
        <fullName evidence="6">Electron transport complex protein RnfC</fullName>
    </submittedName>
</protein>
<dbReference type="SUPFAM" id="SSF142019">
    <property type="entry name" value="Nqo1 FMN-binding domain-like"/>
    <property type="match status" value="1"/>
</dbReference>
<dbReference type="Pfam" id="PF01512">
    <property type="entry name" value="Complex1_51K"/>
    <property type="match status" value="1"/>
</dbReference>
<dbReference type="PANTHER" id="PTHR43034:SF2">
    <property type="entry name" value="ION-TRANSLOCATING OXIDOREDUCTASE COMPLEX SUBUNIT C"/>
    <property type="match status" value="1"/>
</dbReference>
<dbReference type="GO" id="GO:0009055">
    <property type="term" value="F:electron transfer activity"/>
    <property type="evidence" value="ECO:0007669"/>
    <property type="project" value="InterPro"/>
</dbReference>
<keyword evidence="3" id="KW-0408">Iron</keyword>
<dbReference type="InterPro" id="IPR037225">
    <property type="entry name" value="Nuo51_FMN-bd_sf"/>
</dbReference>
<evidence type="ECO:0000256" key="2">
    <source>
        <dbReference type="ARBA" id="ARBA00022723"/>
    </source>
</evidence>
<dbReference type="NCBIfam" id="TIGR01945">
    <property type="entry name" value="rnfC"/>
    <property type="match status" value="1"/>
</dbReference>
<feature type="domain" description="4Fe-4S ferredoxin-type" evidence="5">
    <location>
        <begin position="381"/>
        <end position="410"/>
    </location>
</feature>
<dbReference type="Pfam" id="PF12838">
    <property type="entry name" value="Fer4_7"/>
    <property type="match status" value="1"/>
</dbReference>
<evidence type="ECO:0000256" key="4">
    <source>
        <dbReference type="ARBA" id="ARBA00023014"/>
    </source>
</evidence>
<dbReference type="GO" id="GO:0051539">
    <property type="term" value="F:4 iron, 4 sulfur cluster binding"/>
    <property type="evidence" value="ECO:0007669"/>
    <property type="project" value="UniProtKB-KW"/>
</dbReference>
<dbReference type="GO" id="GO:0016020">
    <property type="term" value="C:membrane"/>
    <property type="evidence" value="ECO:0007669"/>
    <property type="project" value="InterPro"/>
</dbReference>
<evidence type="ECO:0000259" key="5">
    <source>
        <dbReference type="PROSITE" id="PS51379"/>
    </source>
</evidence>
<keyword evidence="1" id="KW-0004">4Fe-4S</keyword>
<evidence type="ECO:0000313" key="6">
    <source>
        <dbReference type="EMBL" id="TDT69180.1"/>
    </source>
</evidence>
<dbReference type="PROSITE" id="PS00198">
    <property type="entry name" value="4FE4S_FER_1"/>
    <property type="match status" value="2"/>
</dbReference>